<keyword evidence="11" id="KW-0325">Glycoprotein</keyword>
<dbReference type="InterPro" id="IPR036156">
    <property type="entry name" value="Beta-gal/glucu_dom_sf"/>
</dbReference>
<proteinExistence type="inferred from homology"/>
<keyword evidence="8" id="KW-0964">Secreted</keyword>
<dbReference type="EC" id="3.2.1.25" evidence="6"/>
<feature type="domain" description="Beta-mannosidase Ig-fold" evidence="18">
    <location>
        <begin position="847"/>
        <end position="926"/>
    </location>
</feature>
<evidence type="ECO:0000256" key="13">
    <source>
        <dbReference type="ARBA" id="ARBA00023295"/>
    </source>
</evidence>
<keyword evidence="12" id="KW-0119">Carbohydrate metabolism</keyword>
<dbReference type="Gene3D" id="2.60.40.10">
    <property type="entry name" value="Immunoglobulins"/>
    <property type="match status" value="3"/>
</dbReference>
<dbReference type="InterPro" id="IPR041625">
    <property type="entry name" value="Beta-mannosidase_Ig"/>
</dbReference>
<keyword evidence="13" id="KW-0326">Glycosidase</keyword>
<evidence type="ECO:0000256" key="11">
    <source>
        <dbReference type="ARBA" id="ARBA00023180"/>
    </source>
</evidence>
<comment type="pathway">
    <text evidence="3">Glycan metabolism; N-glycan degradation.</text>
</comment>
<dbReference type="PANTHER" id="PTHR43730:SF5">
    <property type="entry name" value="BETA-MANNOSIDASE A"/>
    <property type="match status" value="1"/>
</dbReference>
<evidence type="ECO:0000259" key="19">
    <source>
        <dbReference type="Pfam" id="PF17786"/>
    </source>
</evidence>
<feature type="domain" description="Beta-mannosidase-like galactose-binding" evidence="20">
    <location>
        <begin position="31"/>
        <end position="201"/>
    </location>
</feature>
<dbReference type="Pfam" id="PF22666">
    <property type="entry name" value="Glyco_hydro_2_N2"/>
    <property type="match status" value="1"/>
</dbReference>
<dbReference type="SUPFAM" id="SSF49785">
    <property type="entry name" value="Galactose-binding domain-like"/>
    <property type="match status" value="1"/>
</dbReference>
<feature type="domain" description="Glycoside hydrolase family 2 immunoglobulin-like beta-sandwich" evidence="17">
    <location>
        <begin position="237"/>
        <end position="337"/>
    </location>
</feature>
<dbReference type="Gene3D" id="2.60.120.260">
    <property type="entry name" value="Galactose-binding domain-like"/>
    <property type="match status" value="1"/>
</dbReference>
<evidence type="ECO:0000259" key="18">
    <source>
        <dbReference type="Pfam" id="PF17753"/>
    </source>
</evidence>
<evidence type="ECO:0000256" key="8">
    <source>
        <dbReference type="ARBA" id="ARBA00022525"/>
    </source>
</evidence>
<evidence type="ECO:0000256" key="14">
    <source>
        <dbReference type="ARBA" id="ARBA00023326"/>
    </source>
</evidence>
<evidence type="ECO:0000256" key="15">
    <source>
        <dbReference type="ARBA" id="ARBA00031061"/>
    </source>
</evidence>
<dbReference type="InterPro" id="IPR008979">
    <property type="entry name" value="Galactose-bd-like_sf"/>
</dbReference>
<dbReference type="InterPro" id="IPR054593">
    <property type="entry name" value="Beta-mannosidase-like_N2"/>
</dbReference>
<comment type="catalytic activity">
    <reaction evidence="1">
        <text>Hydrolysis of terminal, non-reducing beta-D-mannose residues in beta-D-mannosides.</text>
        <dbReference type="EC" id="3.2.1.25"/>
    </reaction>
</comment>
<comment type="similarity">
    <text evidence="4">Belongs to the glycosyl hydrolase 2 family. Beta-mannosidase A subfamily.</text>
</comment>
<dbReference type="SUPFAM" id="SSF49303">
    <property type="entry name" value="beta-Galactosidase/glucuronidase domain"/>
    <property type="match status" value="3"/>
</dbReference>
<evidence type="ECO:0000259" key="20">
    <source>
        <dbReference type="Pfam" id="PF22666"/>
    </source>
</evidence>
<evidence type="ECO:0000256" key="4">
    <source>
        <dbReference type="ARBA" id="ARBA00007483"/>
    </source>
</evidence>
<comment type="subunit">
    <text evidence="5">Homodimer.</text>
</comment>
<keyword evidence="22" id="KW-1185">Reference proteome</keyword>
<gene>
    <name evidence="21" type="ORF">VTL71DRAFT_15413</name>
</gene>
<dbReference type="PANTHER" id="PTHR43730">
    <property type="entry name" value="BETA-MANNOSIDASE"/>
    <property type="match status" value="1"/>
</dbReference>
<dbReference type="Proteomes" id="UP001595075">
    <property type="component" value="Unassembled WGS sequence"/>
</dbReference>
<evidence type="ECO:0000256" key="1">
    <source>
        <dbReference type="ARBA" id="ARBA00000829"/>
    </source>
</evidence>
<accession>A0ABR4CGJ6</accession>
<organism evidence="21 22">
    <name type="scientific">Oculimacula yallundae</name>
    <dbReference type="NCBI Taxonomy" id="86028"/>
    <lineage>
        <taxon>Eukaryota</taxon>
        <taxon>Fungi</taxon>
        <taxon>Dikarya</taxon>
        <taxon>Ascomycota</taxon>
        <taxon>Pezizomycotina</taxon>
        <taxon>Leotiomycetes</taxon>
        <taxon>Helotiales</taxon>
        <taxon>Ploettnerulaceae</taxon>
        <taxon>Oculimacula</taxon>
    </lineage>
</organism>
<evidence type="ECO:0000256" key="9">
    <source>
        <dbReference type="ARBA" id="ARBA00022729"/>
    </source>
</evidence>
<dbReference type="Pfam" id="PF17786">
    <property type="entry name" value="Mannosidase_ig"/>
    <property type="match status" value="1"/>
</dbReference>
<evidence type="ECO:0000256" key="16">
    <source>
        <dbReference type="SAM" id="SignalP"/>
    </source>
</evidence>
<dbReference type="EMBL" id="JAZHXI010000008">
    <property type="protein sequence ID" value="KAL2069075.1"/>
    <property type="molecule type" value="Genomic_DNA"/>
</dbReference>
<evidence type="ECO:0000256" key="5">
    <source>
        <dbReference type="ARBA" id="ARBA00011738"/>
    </source>
</evidence>
<evidence type="ECO:0000256" key="2">
    <source>
        <dbReference type="ARBA" id="ARBA00004613"/>
    </source>
</evidence>
<protein>
    <recommendedName>
        <fullName evidence="7">Beta-mannosidase A</fullName>
        <ecNumber evidence="6">3.2.1.25</ecNumber>
    </recommendedName>
    <alternativeName>
        <fullName evidence="15">Mannanase A</fullName>
    </alternativeName>
</protein>
<comment type="caution">
    <text evidence="21">The sequence shown here is derived from an EMBL/GenBank/DDBJ whole genome shotgun (WGS) entry which is preliminary data.</text>
</comment>
<dbReference type="Pfam" id="PF17753">
    <property type="entry name" value="Ig_mannosidase"/>
    <property type="match status" value="1"/>
</dbReference>
<evidence type="ECO:0000256" key="10">
    <source>
        <dbReference type="ARBA" id="ARBA00022801"/>
    </source>
</evidence>
<evidence type="ECO:0000313" key="22">
    <source>
        <dbReference type="Proteomes" id="UP001595075"/>
    </source>
</evidence>
<feature type="chain" id="PRO_5045871111" description="Beta-mannosidase A" evidence="16">
    <location>
        <begin position="21"/>
        <end position="928"/>
    </location>
</feature>
<evidence type="ECO:0000259" key="17">
    <source>
        <dbReference type="Pfam" id="PF00703"/>
    </source>
</evidence>
<name>A0ABR4CGJ6_9HELO</name>
<evidence type="ECO:0000256" key="3">
    <source>
        <dbReference type="ARBA" id="ARBA00004740"/>
    </source>
</evidence>
<keyword evidence="10" id="KW-0378">Hydrolase</keyword>
<keyword evidence="14" id="KW-0624">Polysaccharide degradation</keyword>
<evidence type="ECO:0000256" key="7">
    <source>
        <dbReference type="ARBA" id="ARBA00021795"/>
    </source>
</evidence>
<sequence length="928" mass="105102">MFKKGLVRLLLVLQSFYVHCQSVISLDGNSWTLENASKNISVPGTVPGSIHMDLLAAEFIGDPYYGHNEVNLRWIIGDVWKYSRPISLDVKSNLSTFLEFDGLDTFASIKFCGKPIGATHNQFRQYTFDVSSLVPGCSNSSIIEIEFTPATIAANEAAQNASCPLCVGINYEFDNMQFIRKQQCDFGWDWGPAFSPTGIWKSARILQIPNDSVHVQNSMIDIYRQGQVNNLTPDQSQPWILNVSVEFLGHMLVSPSMKVRLFDKNNKTILDKTLSHSTLESSNQTSRRMTGDLLISEEVELWWPVRYGNQTLYNLSVQIQDTGNETLTTIEKRVGFRTIILDQREISSDEISKGIAPGNKWSFQINGRDIYCKGSNLIPPDSFWTRVTEKWMRYLLESVVDSNQNMIRVWGGGSYLPDFVYSMADEMGLMIWTDFQFSDALSPIDSAFLDNVRAEADYQVRKVNHHPSMAAWIGNNEMELGIQLIEQVVPEEAVPLVIKQYEKLFLDVLLRAVFDNTRSLSYSPSSITNGYLSFNYSSAMPIEERYFNVTPGTISGNTDYYNYDTTQAFNNSAYPIGRFATEFGFQSMPSLQSWRQIAPESDLHFNSSVVLVHNHHYVTSTDTLLIADYSNQTLAALGGMGQMSIAAEQYYPVPPIDPHSIANFSSWIYTTQVFQADFMRNQMSFYRIGSGRPERNLGALYWQLNDVWQAPTWAGLEYDGRWKMLHYIVKDVFNPVIVAPSFNYTTGDLDVYAVSDLWSVASGKAHVMWYDWSGKALNASTLSVEVGPLNATRVFQMNTNELGLNLSNAVARFQIEVQSTPPHLTEPITYTHETWFHAIPLKDQDMADPNLKITFDKARCNFIVTAMDNVAAWVWLDHPEGVVGNFKDNGFWLVPGEERAVGFKVKNDTTAGEWVKDVTVRSMWNNKM</sequence>
<dbReference type="InterPro" id="IPR006102">
    <property type="entry name" value="Ig-like_GH2"/>
</dbReference>
<evidence type="ECO:0000256" key="12">
    <source>
        <dbReference type="ARBA" id="ARBA00023277"/>
    </source>
</evidence>
<dbReference type="InterPro" id="IPR013783">
    <property type="entry name" value="Ig-like_fold"/>
</dbReference>
<dbReference type="SUPFAM" id="SSF51445">
    <property type="entry name" value="(Trans)glycosidases"/>
    <property type="match status" value="1"/>
</dbReference>
<feature type="domain" description="Mannosidase Ig/CBM-like" evidence="19">
    <location>
        <begin position="748"/>
        <end position="817"/>
    </location>
</feature>
<dbReference type="InterPro" id="IPR017853">
    <property type="entry name" value="GH"/>
</dbReference>
<keyword evidence="9 16" id="KW-0732">Signal</keyword>
<dbReference type="Gene3D" id="3.20.20.80">
    <property type="entry name" value="Glycosidases"/>
    <property type="match status" value="1"/>
</dbReference>
<feature type="signal peptide" evidence="16">
    <location>
        <begin position="1"/>
        <end position="20"/>
    </location>
</feature>
<dbReference type="Pfam" id="PF00703">
    <property type="entry name" value="Glyco_hydro_2"/>
    <property type="match status" value="1"/>
</dbReference>
<comment type="subcellular location">
    <subcellularLocation>
        <location evidence="2">Secreted</location>
    </subcellularLocation>
</comment>
<evidence type="ECO:0000256" key="6">
    <source>
        <dbReference type="ARBA" id="ARBA00012754"/>
    </source>
</evidence>
<dbReference type="InterPro" id="IPR041447">
    <property type="entry name" value="Mannosidase_ig"/>
</dbReference>
<reference evidence="21 22" key="1">
    <citation type="journal article" date="2024" name="Commun. Biol.">
        <title>Comparative genomic analysis of thermophilic fungi reveals convergent evolutionary adaptations and gene losses.</title>
        <authorList>
            <person name="Steindorff A.S."/>
            <person name="Aguilar-Pontes M.V."/>
            <person name="Robinson A.J."/>
            <person name="Andreopoulos B."/>
            <person name="LaButti K."/>
            <person name="Kuo A."/>
            <person name="Mondo S."/>
            <person name="Riley R."/>
            <person name="Otillar R."/>
            <person name="Haridas S."/>
            <person name="Lipzen A."/>
            <person name="Grimwood J."/>
            <person name="Schmutz J."/>
            <person name="Clum A."/>
            <person name="Reid I.D."/>
            <person name="Moisan M.C."/>
            <person name="Butler G."/>
            <person name="Nguyen T.T.M."/>
            <person name="Dewar K."/>
            <person name="Conant G."/>
            <person name="Drula E."/>
            <person name="Henrissat B."/>
            <person name="Hansel C."/>
            <person name="Singer S."/>
            <person name="Hutchinson M.I."/>
            <person name="de Vries R.P."/>
            <person name="Natvig D.O."/>
            <person name="Powell A.J."/>
            <person name="Tsang A."/>
            <person name="Grigoriev I.V."/>
        </authorList>
    </citation>
    <scope>NUCLEOTIDE SEQUENCE [LARGE SCALE GENOMIC DNA]</scope>
    <source>
        <strain evidence="21 22">CBS 494.80</strain>
    </source>
</reference>
<dbReference type="InterPro" id="IPR050887">
    <property type="entry name" value="Beta-mannosidase_GH2"/>
</dbReference>
<evidence type="ECO:0000313" key="21">
    <source>
        <dbReference type="EMBL" id="KAL2069075.1"/>
    </source>
</evidence>